<organism evidence="1 2">
    <name type="scientific">Solirubrobacter pauli</name>
    <dbReference type="NCBI Taxonomy" id="166793"/>
    <lineage>
        <taxon>Bacteria</taxon>
        <taxon>Bacillati</taxon>
        <taxon>Actinomycetota</taxon>
        <taxon>Thermoleophilia</taxon>
        <taxon>Solirubrobacterales</taxon>
        <taxon>Solirubrobacteraceae</taxon>
        <taxon>Solirubrobacter</taxon>
    </lineage>
</organism>
<evidence type="ECO:0000313" key="2">
    <source>
        <dbReference type="Proteomes" id="UP000278962"/>
    </source>
</evidence>
<name>A0A660LD18_9ACTN</name>
<dbReference type="RefSeq" id="WP_121250724.1">
    <property type="nucleotide sequence ID" value="NZ_RBIL01000001.1"/>
</dbReference>
<sequence length="127" mass="13012">MSGSKRMDAGAAVAGLFSRATATGGLASREPARRSASADAPRLRQGVELLEEDIGFLRGLSRPDRTGQPRSLGSKFVATGVLTAAVALLREVDVDMDGVEAGDLVEMTARARSALIAAADGRQGTGA</sequence>
<dbReference type="EMBL" id="RBIL01000001">
    <property type="protein sequence ID" value="RKQ92958.1"/>
    <property type="molecule type" value="Genomic_DNA"/>
</dbReference>
<reference evidence="1 2" key="1">
    <citation type="submission" date="2018-10" db="EMBL/GenBank/DDBJ databases">
        <title>Genomic Encyclopedia of Archaeal and Bacterial Type Strains, Phase II (KMG-II): from individual species to whole genera.</title>
        <authorList>
            <person name="Goeker M."/>
        </authorList>
    </citation>
    <scope>NUCLEOTIDE SEQUENCE [LARGE SCALE GENOMIC DNA]</scope>
    <source>
        <strain evidence="1 2">DSM 14954</strain>
    </source>
</reference>
<proteinExistence type="predicted"/>
<dbReference type="AlphaFoldDB" id="A0A660LD18"/>
<gene>
    <name evidence="1" type="ORF">C8N24_2815</name>
</gene>
<comment type="caution">
    <text evidence="1">The sequence shown here is derived from an EMBL/GenBank/DDBJ whole genome shotgun (WGS) entry which is preliminary data.</text>
</comment>
<keyword evidence="2" id="KW-1185">Reference proteome</keyword>
<accession>A0A660LD18</accession>
<dbReference type="Proteomes" id="UP000278962">
    <property type="component" value="Unassembled WGS sequence"/>
</dbReference>
<evidence type="ECO:0000313" key="1">
    <source>
        <dbReference type="EMBL" id="RKQ92958.1"/>
    </source>
</evidence>
<protein>
    <submittedName>
        <fullName evidence="1">Uncharacterized protein</fullName>
    </submittedName>
</protein>